<dbReference type="AlphaFoldDB" id="W7Z0B2"/>
<name>W7Z0B2_9BACL</name>
<protein>
    <submittedName>
        <fullName evidence="1">Uncharacterized protein</fullName>
    </submittedName>
</protein>
<organism evidence="1 2">
    <name type="scientific">Paenibacillus pini JCM 16418</name>
    <dbReference type="NCBI Taxonomy" id="1236976"/>
    <lineage>
        <taxon>Bacteria</taxon>
        <taxon>Bacillati</taxon>
        <taxon>Bacillota</taxon>
        <taxon>Bacilli</taxon>
        <taxon>Bacillales</taxon>
        <taxon>Paenibacillaceae</taxon>
        <taxon>Paenibacillus</taxon>
    </lineage>
</organism>
<proteinExistence type="predicted"/>
<dbReference type="EMBL" id="BAVZ01000023">
    <property type="protein sequence ID" value="GAF10396.1"/>
    <property type="molecule type" value="Genomic_DNA"/>
</dbReference>
<dbReference type="OrthoDB" id="9954970at2"/>
<dbReference type="Proteomes" id="UP000019364">
    <property type="component" value="Unassembled WGS sequence"/>
</dbReference>
<sequence>MKAKNIPKINYKVQVLDYEEANRLLIDNFESTMVDIFVNYIKTTNYLDRISK</sequence>
<evidence type="ECO:0000313" key="2">
    <source>
        <dbReference type="Proteomes" id="UP000019364"/>
    </source>
</evidence>
<evidence type="ECO:0000313" key="1">
    <source>
        <dbReference type="EMBL" id="GAF10396.1"/>
    </source>
</evidence>
<keyword evidence="2" id="KW-1185">Reference proteome</keyword>
<comment type="caution">
    <text evidence="1">The sequence shown here is derived from an EMBL/GenBank/DDBJ whole genome shotgun (WGS) entry which is preliminary data.</text>
</comment>
<dbReference type="RefSeq" id="WP_156327240.1">
    <property type="nucleotide sequence ID" value="NZ_BAVZ01000023.1"/>
</dbReference>
<gene>
    <name evidence="1" type="ORF">JCM16418_4599</name>
</gene>
<reference evidence="1 2" key="1">
    <citation type="journal article" date="2014" name="Genome Announc.">
        <title>Draft Genome Sequence of Paenibacillus pini JCM 16418T, Isolated from the Rhizosphere of Pine Tree.</title>
        <authorList>
            <person name="Yuki M."/>
            <person name="Oshima K."/>
            <person name="Suda W."/>
            <person name="Oshida Y."/>
            <person name="Kitamura K."/>
            <person name="Iida Y."/>
            <person name="Hattori M."/>
            <person name="Ohkuma M."/>
        </authorList>
    </citation>
    <scope>NUCLEOTIDE SEQUENCE [LARGE SCALE GENOMIC DNA]</scope>
    <source>
        <strain evidence="1 2">JCM 16418</strain>
    </source>
</reference>
<accession>W7Z0B2</accession>